<evidence type="ECO:0000256" key="12">
    <source>
        <dbReference type="SAM" id="MobiDB-lite"/>
    </source>
</evidence>
<dbReference type="SUPFAM" id="SSF52540">
    <property type="entry name" value="P-loop containing nucleoside triphosphate hydrolases"/>
    <property type="match status" value="1"/>
</dbReference>
<name>A0A8J5M3L7_ZINOF</name>
<evidence type="ECO:0000256" key="11">
    <source>
        <dbReference type="RuleBase" id="RU004549"/>
    </source>
</evidence>
<keyword evidence="8 11" id="KW-0804">Transcription</keyword>
<dbReference type="SUPFAM" id="SSF54277">
    <property type="entry name" value="CAD &amp; PB1 domains"/>
    <property type="match status" value="1"/>
</dbReference>
<feature type="compositionally biased region" description="Polar residues" evidence="12">
    <location>
        <begin position="524"/>
        <end position="533"/>
    </location>
</feature>
<keyword evidence="9 11" id="KW-0539">Nucleus</keyword>
<comment type="caution">
    <text evidence="14">The sequence shown here is derived from an EMBL/GenBank/DDBJ whole genome shotgun (WGS) entry which is preliminary data.</text>
</comment>
<dbReference type="InterPro" id="IPR025110">
    <property type="entry name" value="AMP-bd_C"/>
</dbReference>
<dbReference type="Pfam" id="PF09118">
    <property type="entry name" value="GO-like_E_set"/>
    <property type="match status" value="1"/>
</dbReference>
<comment type="subcellular location">
    <subcellularLocation>
        <location evidence="2 11">Nucleus</location>
    </subcellularLocation>
</comment>
<evidence type="ECO:0000313" key="15">
    <source>
        <dbReference type="Proteomes" id="UP000734854"/>
    </source>
</evidence>
<dbReference type="EMBL" id="JACMSC010000002">
    <property type="protein sequence ID" value="KAG6533501.1"/>
    <property type="molecule type" value="Genomic_DNA"/>
</dbReference>
<feature type="domain" description="PB1" evidence="13">
    <location>
        <begin position="548"/>
        <end position="645"/>
    </location>
</feature>
<feature type="region of interest" description="Disordered" evidence="12">
    <location>
        <begin position="489"/>
        <end position="512"/>
    </location>
</feature>
<dbReference type="Proteomes" id="UP000734854">
    <property type="component" value="Unassembled WGS sequence"/>
</dbReference>
<dbReference type="InterPro" id="IPR042099">
    <property type="entry name" value="ANL_N_sf"/>
</dbReference>
<comment type="function">
    <text evidence="1 11">Aux/IAA proteins are short-lived transcriptional factors that function as repressors of early auxin response genes at low auxin concentrations.</text>
</comment>
<dbReference type="InterPro" id="IPR045851">
    <property type="entry name" value="AMP-bd_C_sf"/>
</dbReference>
<evidence type="ECO:0000256" key="10">
    <source>
        <dbReference type="ARBA" id="ARBA00023294"/>
    </source>
</evidence>
<evidence type="ECO:0000256" key="5">
    <source>
        <dbReference type="ARBA" id="ARBA00022491"/>
    </source>
</evidence>
<dbReference type="Gene3D" id="2.130.10.80">
    <property type="entry name" value="Galactose oxidase/kelch, beta-propeller"/>
    <property type="match status" value="1"/>
</dbReference>
<evidence type="ECO:0000313" key="14">
    <source>
        <dbReference type="EMBL" id="KAG6533501.1"/>
    </source>
</evidence>
<evidence type="ECO:0000256" key="8">
    <source>
        <dbReference type="ARBA" id="ARBA00023163"/>
    </source>
</evidence>
<dbReference type="Gene3D" id="3.90.1430.10">
    <property type="entry name" value="Yeast translation eEF2 (G' domain)"/>
    <property type="match status" value="1"/>
</dbReference>
<proteinExistence type="inferred from homology"/>
<comment type="subunit">
    <text evidence="4 11">Homodimers and heterodimers.</text>
</comment>
<dbReference type="FunFam" id="3.10.20.90:FF:000078">
    <property type="entry name" value="Auxin-responsive protein"/>
    <property type="match status" value="1"/>
</dbReference>
<keyword evidence="10 11" id="KW-0927">Auxin signaling pathway</keyword>
<dbReference type="SUPFAM" id="SSF56801">
    <property type="entry name" value="Acetyl-CoA synthetase-like"/>
    <property type="match status" value="2"/>
</dbReference>
<feature type="region of interest" description="Disordered" evidence="12">
    <location>
        <begin position="524"/>
        <end position="546"/>
    </location>
</feature>
<dbReference type="SUPFAM" id="SSF50965">
    <property type="entry name" value="Galactose oxidase, central domain"/>
    <property type="match status" value="1"/>
</dbReference>
<keyword evidence="6" id="KW-0732">Signal</keyword>
<evidence type="ECO:0000256" key="1">
    <source>
        <dbReference type="ARBA" id="ARBA00002159"/>
    </source>
</evidence>
<dbReference type="GO" id="GO:0005634">
    <property type="term" value="C:nucleus"/>
    <property type="evidence" value="ECO:0007669"/>
    <property type="project" value="UniProtKB-SubCell"/>
</dbReference>
<dbReference type="Gene3D" id="3.30.300.30">
    <property type="match status" value="1"/>
</dbReference>
<comment type="similarity">
    <text evidence="3 11">Belongs to the Aux/IAA family.</text>
</comment>
<dbReference type="InterPro" id="IPR015202">
    <property type="entry name" value="GO-like_E_set"/>
</dbReference>
<keyword evidence="7 11" id="KW-0805">Transcription regulation</keyword>
<gene>
    <name evidence="14" type="ORF">ZIOFF_007373</name>
</gene>
<evidence type="ECO:0000256" key="6">
    <source>
        <dbReference type="ARBA" id="ARBA00022729"/>
    </source>
</evidence>
<evidence type="ECO:0000256" key="7">
    <source>
        <dbReference type="ARBA" id="ARBA00023015"/>
    </source>
</evidence>
<dbReference type="InterPro" id="IPR009880">
    <property type="entry name" value="Glyoxal_oxidase_N"/>
</dbReference>
<reference evidence="14 15" key="1">
    <citation type="submission" date="2020-08" db="EMBL/GenBank/DDBJ databases">
        <title>Plant Genome Project.</title>
        <authorList>
            <person name="Zhang R.-G."/>
        </authorList>
    </citation>
    <scope>NUCLEOTIDE SEQUENCE [LARGE SCALE GENOMIC DNA]</scope>
    <source>
        <tissue evidence="14">Rhizome</tissue>
    </source>
</reference>
<evidence type="ECO:0000256" key="4">
    <source>
        <dbReference type="ARBA" id="ARBA00011726"/>
    </source>
</evidence>
<dbReference type="InterPro" id="IPR000873">
    <property type="entry name" value="AMP-dep_synth/lig_dom"/>
</dbReference>
<dbReference type="Pfam" id="PF00501">
    <property type="entry name" value="AMP-binding"/>
    <property type="match status" value="1"/>
</dbReference>
<dbReference type="InterPro" id="IPR011043">
    <property type="entry name" value="Gal_Oxase/kelch_b-propeller"/>
</dbReference>
<evidence type="ECO:0000256" key="2">
    <source>
        <dbReference type="ARBA" id="ARBA00004123"/>
    </source>
</evidence>
<dbReference type="InterPro" id="IPR037293">
    <property type="entry name" value="Gal_Oxidase_central_sf"/>
</dbReference>
<dbReference type="Gene3D" id="3.40.50.12780">
    <property type="entry name" value="N-terminal domain of ligase-like"/>
    <property type="match status" value="1"/>
</dbReference>
<dbReference type="Gene3D" id="3.10.20.90">
    <property type="entry name" value="Phosphatidylinositol 3-kinase Catalytic Subunit, Chain A, domain 1"/>
    <property type="match status" value="1"/>
</dbReference>
<dbReference type="Pfam" id="PF13193">
    <property type="entry name" value="AMP-binding_C"/>
    <property type="match status" value="1"/>
</dbReference>
<dbReference type="InterPro" id="IPR033389">
    <property type="entry name" value="AUX/IAA_dom"/>
</dbReference>
<dbReference type="PANTHER" id="PTHR32208">
    <property type="entry name" value="SECRETED PROTEIN-RELATED"/>
    <property type="match status" value="1"/>
</dbReference>
<keyword evidence="5 11" id="KW-0678">Repressor</keyword>
<dbReference type="PANTHER" id="PTHR32208:SF93">
    <property type="entry name" value="ALDEHYDE OXIDASE GLOX1"/>
    <property type="match status" value="1"/>
</dbReference>
<evidence type="ECO:0000259" key="13">
    <source>
        <dbReference type="PROSITE" id="PS51745"/>
    </source>
</evidence>
<organism evidence="14 15">
    <name type="scientific">Zingiber officinale</name>
    <name type="common">Ginger</name>
    <name type="synonym">Amomum zingiber</name>
    <dbReference type="NCBI Taxonomy" id="94328"/>
    <lineage>
        <taxon>Eukaryota</taxon>
        <taxon>Viridiplantae</taxon>
        <taxon>Streptophyta</taxon>
        <taxon>Embryophyta</taxon>
        <taxon>Tracheophyta</taxon>
        <taxon>Spermatophyta</taxon>
        <taxon>Magnoliopsida</taxon>
        <taxon>Liliopsida</taxon>
        <taxon>Zingiberales</taxon>
        <taxon>Zingiberaceae</taxon>
        <taxon>Zingiber</taxon>
    </lineage>
</organism>
<dbReference type="Pfam" id="PF02309">
    <property type="entry name" value="AUX_IAA"/>
    <property type="match status" value="1"/>
</dbReference>
<sequence>MLFLLISNLQVEFMPKFSVRGVWQRWCDSDPKDGSKAEDAITVFTGVPTMYARLLQGYKTMDPDQQKAAASAAKQLRLMMCGSSALPYPVMKQWEDITGHRLLERYGMTEFVMALSNPLHGARKAGTVGKPLPRVELVPRCGLQGKPLTYVTLCCLISFCLTAEDILLNLMVKILAEDGSPVGANGVGELCVRSPSLFKEYWKKPENANVIMATYEDALLGDVQVYPEKGIVAFSAGLHGWAFTLTNFAEMYATKFGVDETKMMERLWGENFFDLATKKWTRMFQRANKDSFIDDGFFKTGDTVTVDEDGYYIILGRTNADIMKVGGYKLSALEIEAVLLEASKVTYSSKDHEAVLECCVLGLPDEDYGEVVSVVIVPHTDAKRSAELELKPIITLEDLRNWAKEKLAPYKLPTKLFLWDSLPRNAMGKFHSMTPPMEHDYMGAKDTELRLGLPGSDGRLVDECATVGLTLGGTKRVFSDVIHGDSFSEVGDGAGGATKTPPPPLPPAAKTQIVGWPPIHSYRKNTIASNTSKNNDEDDADRKQGNECHYVKVSMDGAPYLRKVNLNMYSNYKELSLALEEMFTSFTIGQCGSNGMSARETITELLQGSEHVLTYEDKDGDWMLVGDVPWLMFADSCRRLRIMKGSDTVGIAVVSLFGDLFWQKPDFETNYGGEWKLVTPNAGVSAMHLAITRNNKAIMFDSTIMNVPPLKLPAGRCRSAPAKNNPNALDCSVHAVEFDFETAKSRPLRVLTDTWCSSGGFDADGNLVQSGGFMDGARAVRLYKLCDTCDWEEHPKSFSVDRWYATQATLPDGGFITVGGRHQFSYEFIPKAGKTNPKAFRLQFLVDTTDNVENNLYPFVHLSTDGNLFIFANNRAILLDYKNDKVVRKFPVLAGGSRNYPASGMSALLPIASPAVGRNGPVPAEVIVCGGSTKDAFSKAEKGVFQPAEASCGRLVITDRNAKWKMEKMPIPRIMGDMLILPTADLLIINGAKKGCSAWWFAREPALEPVLYRLSAPKKRRFQVLEGSNTPRMYHSSSAVLPDTSILVSGSNPNDGYKYTKVMFRTEVSVEKFYPPYFDPLLVMHRPRIVEDSVRGISYGQPFDMEFSLFDMLVVETDIRVTLYAPPFTTHGFSMNQRMLVLNVERFFVNGIGRYRLVVAAPPSGVFAPPGYYLLFVVNRGVPSYGVWVQVN</sequence>
<dbReference type="Pfam" id="PF07250">
    <property type="entry name" value="Glyoxal_oxid_N"/>
    <property type="match status" value="1"/>
</dbReference>
<dbReference type="AlphaFoldDB" id="A0A8J5M3L7"/>
<dbReference type="InterPro" id="IPR013783">
    <property type="entry name" value="Ig-like_fold"/>
</dbReference>
<dbReference type="InterPro" id="IPR014756">
    <property type="entry name" value="Ig_E-set"/>
</dbReference>
<accession>A0A8J5M3L7</accession>
<evidence type="ECO:0000256" key="9">
    <source>
        <dbReference type="ARBA" id="ARBA00023242"/>
    </source>
</evidence>
<dbReference type="Gene3D" id="2.60.40.10">
    <property type="entry name" value="Immunoglobulins"/>
    <property type="match status" value="1"/>
</dbReference>
<dbReference type="SUPFAM" id="SSF81296">
    <property type="entry name" value="E set domains"/>
    <property type="match status" value="1"/>
</dbReference>
<dbReference type="InterPro" id="IPR053793">
    <property type="entry name" value="PB1-like"/>
</dbReference>
<evidence type="ECO:0000256" key="3">
    <source>
        <dbReference type="ARBA" id="ARBA00006728"/>
    </source>
</evidence>
<dbReference type="GO" id="GO:0009734">
    <property type="term" value="P:auxin-activated signaling pathway"/>
    <property type="evidence" value="ECO:0007669"/>
    <property type="project" value="UniProtKB-UniRule"/>
</dbReference>
<dbReference type="CDD" id="cd02851">
    <property type="entry name" value="E_set_GO_C"/>
    <property type="match status" value="1"/>
</dbReference>
<dbReference type="InterPro" id="IPR027417">
    <property type="entry name" value="P-loop_NTPase"/>
</dbReference>
<keyword evidence="15" id="KW-1185">Reference proteome</keyword>
<dbReference type="PROSITE" id="PS51745">
    <property type="entry name" value="PB1"/>
    <property type="match status" value="1"/>
</dbReference>
<protein>
    <recommendedName>
        <fullName evidence="11">Auxin-responsive protein</fullName>
    </recommendedName>
</protein>